<name>A0AAD9QDG0_ACRCE</name>
<evidence type="ECO:0000313" key="2">
    <source>
        <dbReference type="EMBL" id="KAK2558850.1"/>
    </source>
</evidence>
<keyword evidence="3" id="KW-1185">Reference proteome</keyword>
<evidence type="ECO:0000256" key="1">
    <source>
        <dbReference type="SAM" id="MobiDB-lite"/>
    </source>
</evidence>
<evidence type="ECO:0000313" key="3">
    <source>
        <dbReference type="Proteomes" id="UP001249851"/>
    </source>
</evidence>
<proteinExistence type="predicted"/>
<organism evidence="2 3">
    <name type="scientific">Acropora cervicornis</name>
    <name type="common">Staghorn coral</name>
    <dbReference type="NCBI Taxonomy" id="6130"/>
    <lineage>
        <taxon>Eukaryota</taxon>
        <taxon>Metazoa</taxon>
        <taxon>Cnidaria</taxon>
        <taxon>Anthozoa</taxon>
        <taxon>Hexacorallia</taxon>
        <taxon>Scleractinia</taxon>
        <taxon>Astrocoeniina</taxon>
        <taxon>Acroporidae</taxon>
        <taxon>Acropora</taxon>
    </lineage>
</organism>
<accession>A0AAD9QDG0</accession>
<gene>
    <name evidence="2" type="ORF">P5673_018461</name>
</gene>
<feature type="region of interest" description="Disordered" evidence="1">
    <location>
        <begin position="1"/>
        <end position="38"/>
    </location>
</feature>
<feature type="compositionally biased region" description="Polar residues" evidence="1">
    <location>
        <begin position="1"/>
        <end position="11"/>
    </location>
</feature>
<comment type="caution">
    <text evidence="2">The sequence shown here is derived from an EMBL/GenBank/DDBJ whole genome shotgun (WGS) entry which is preliminary data.</text>
</comment>
<feature type="compositionally biased region" description="Pro residues" evidence="1">
    <location>
        <begin position="25"/>
        <end position="34"/>
    </location>
</feature>
<sequence>MSTNAVRSRQTAGVKVPLFSTGQPGVPPEPPPLPSEMDTLEQRGERTIQAEVETTRVTIPPTVSGSSSMRKVFSANELERMKELFVKMIQKSSSVSKVRIKETLEKIDWGVELPKKVSLDTVIDRIKYERRLRRASK</sequence>
<dbReference type="AlphaFoldDB" id="A0AAD9QDG0"/>
<reference evidence="2" key="2">
    <citation type="journal article" date="2023" name="Science">
        <title>Genomic signatures of disease resistance in endangered staghorn corals.</title>
        <authorList>
            <person name="Vollmer S.V."/>
            <person name="Selwyn J.D."/>
            <person name="Despard B.A."/>
            <person name="Roesel C.L."/>
        </authorList>
    </citation>
    <scope>NUCLEOTIDE SEQUENCE</scope>
    <source>
        <strain evidence="2">K2</strain>
    </source>
</reference>
<dbReference type="EMBL" id="JARQWQ010000042">
    <property type="protein sequence ID" value="KAK2558850.1"/>
    <property type="molecule type" value="Genomic_DNA"/>
</dbReference>
<reference evidence="2" key="1">
    <citation type="journal article" date="2023" name="G3 (Bethesda)">
        <title>Whole genome assembly and annotation of the endangered Caribbean coral Acropora cervicornis.</title>
        <authorList>
            <person name="Selwyn J.D."/>
            <person name="Vollmer S.V."/>
        </authorList>
    </citation>
    <scope>NUCLEOTIDE SEQUENCE</scope>
    <source>
        <strain evidence="2">K2</strain>
    </source>
</reference>
<protein>
    <submittedName>
        <fullName evidence="2">Uncharacterized protein</fullName>
    </submittedName>
</protein>
<dbReference type="Proteomes" id="UP001249851">
    <property type="component" value="Unassembled WGS sequence"/>
</dbReference>